<feature type="transmembrane region" description="Helical" evidence="1">
    <location>
        <begin position="36"/>
        <end position="61"/>
    </location>
</feature>
<dbReference type="PROSITE" id="PS51837">
    <property type="entry name" value="LITAF"/>
    <property type="match status" value="1"/>
</dbReference>
<name>A0A8S9ZNB3_9BILA</name>
<feature type="transmembrane region" description="Helical" evidence="1">
    <location>
        <begin position="68"/>
        <end position="90"/>
    </location>
</feature>
<dbReference type="AlphaFoldDB" id="A0A8S9ZNB3"/>
<comment type="caution">
    <text evidence="3">The sequence shown here is derived from an EMBL/GenBank/DDBJ whole genome shotgun (WGS) entry which is preliminary data.</text>
</comment>
<sequence>MVGGPLYSSGQYVGRKPRHAFCKNCQDFKLTKITYVNGYCICLLQCIPIFFLGSSLLFAILSLFTKMPFIASLSLLFFGIMFLPLCLFSYCNGCKDVVYHCSECEGYIGRYIFNEGRRHRGGRAVIYKPIYLPQPLPQ</sequence>
<evidence type="ECO:0000256" key="1">
    <source>
        <dbReference type="SAM" id="Phobius"/>
    </source>
</evidence>
<feature type="domain" description="LITAF" evidence="2">
    <location>
        <begin position="1"/>
        <end position="113"/>
    </location>
</feature>
<dbReference type="Proteomes" id="UP000605970">
    <property type="component" value="Unassembled WGS sequence"/>
</dbReference>
<dbReference type="InterPro" id="IPR006629">
    <property type="entry name" value="LITAF"/>
</dbReference>
<evidence type="ECO:0000259" key="2">
    <source>
        <dbReference type="PROSITE" id="PS51837"/>
    </source>
</evidence>
<reference evidence="3" key="1">
    <citation type="journal article" date="2020" name="Ecol. Evol.">
        <title>Genome structure and content of the rice root-knot nematode (Meloidogyne graminicola).</title>
        <authorList>
            <person name="Phan N.T."/>
            <person name="Danchin E.G.J."/>
            <person name="Klopp C."/>
            <person name="Perfus-Barbeoch L."/>
            <person name="Kozlowski D.K."/>
            <person name="Koutsovoulos G.D."/>
            <person name="Lopez-Roques C."/>
            <person name="Bouchez O."/>
            <person name="Zahm M."/>
            <person name="Besnard G."/>
            <person name="Bellafiore S."/>
        </authorList>
    </citation>
    <scope>NUCLEOTIDE SEQUENCE</scope>
    <source>
        <strain evidence="3">VN-18</strain>
    </source>
</reference>
<dbReference type="Pfam" id="PF10601">
    <property type="entry name" value="zf-LITAF-like"/>
    <property type="match status" value="1"/>
</dbReference>
<accession>A0A8S9ZNB3</accession>
<gene>
    <name evidence="3" type="ORF">Mgra_00005662</name>
</gene>
<evidence type="ECO:0000313" key="4">
    <source>
        <dbReference type="Proteomes" id="UP000605970"/>
    </source>
</evidence>
<proteinExistence type="predicted"/>
<protein>
    <recommendedName>
        <fullName evidence="2">LITAF domain-containing protein</fullName>
    </recommendedName>
</protein>
<evidence type="ECO:0000313" key="3">
    <source>
        <dbReference type="EMBL" id="KAF7634919.1"/>
    </source>
</evidence>
<organism evidence="3 4">
    <name type="scientific">Meloidogyne graminicola</name>
    <dbReference type="NCBI Taxonomy" id="189291"/>
    <lineage>
        <taxon>Eukaryota</taxon>
        <taxon>Metazoa</taxon>
        <taxon>Ecdysozoa</taxon>
        <taxon>Nematoda</taxon>
        <taxon>Chromadorea</taxon>
        <taxon>Rhabditida</taxon>
        <taxon>Tylenchina</taxon>
        <taxon>Tylenchomorpha</taxon>
        <taxon>Tylenchoidea</taxon>
        <taxon>Meloidogynidae</taxon>
        <taxon>Meloidogyninae</taxon>
        <taxon>Meloidogyne</taxon>
    </lineage>
</organism>
<keyword evidence="1" id="KW-0812">Transmembrane</keyword>
<keyword evidence="4" id="KW-1185">Reference proteome</keyword>
<dbReference type="EMBL" id="JABEBT010000049">
    <property type="protein sequence ID" value="KAF7634919.1"/>
    <property type="molecule type" value="Genomic_DNA"/>
</dbReference>
<keyword evidence="1" id="KW-1133">Transmembrane helix</keyword>
<keyword evidence="1" id="KW-0472">Membrane</keyword>
<dbReference type="SMART" id="SM00714">
    <property type="entry name" value="LITAF"/>
    <property type="match status" value="1"/>
</dbReference>